<dbReference type="RefSeq" id="WP_345497760.1">
    <property type="nucleotide sequence ID" value="NZ_BAABJM010000005.1"/>
</dbReference>
<reference evidence="2" key="1">
    <citation type="journal article" date="2019" name="Int. J. Syst. Evol. Microbiol.">
        <title>The Global Catalogue of Microorganisms (GCM) 10K type strain sequencing project: providing services to taxonomists for standard genome sequencing and annotation.</title>
        <authorList>
            <consortium name="The Broad Institute Genomics Platform"/>
            <consortium name="The Broad Institute Genome Sequencing Center for Infectious Disease"/>
            <person name="Wu L."/>
            <person name="Ma J."/>
        </authorList>
    </citation>
    <scope>NUCLEOTIDE SEQUENCE [LARGE SCALE GENOMIC DNA]</scope>
    <source>
        <strain evidence="2">JCM 18298</strain>
    </source>
</reference>
<evidence type="ECO:0000313" key="2">
    <source>
        <dbReference type="Proteomes" id="UP001500603"/>
    </source>
</evidence>
<dbReference type="EMBL" id="BAABJM010000005">
    <property type="protein sequence ID" value="GAA5062266.1"/>
    <property type="molecule type" value="Genomic_DNA"/>
</dbReference>
<comment type="caution">
    <text evidence="1">The sequence shown here is derived from an EMBL/GenBank/DDBJ whole genome shotgun (WGS) entry which is preliminary data.</text>
</comment>
<sequence>MLDTDEPPEVNSVAGKFAGALNTVSGQVRATLRELETPGRPVSALDHALDLARRRCIITPLAETLAASSPQADATFHRTRGTMAALHDADLAGQAQVRRRSV</sequence>
<keyword evidence="2" id="KW-1185">Reference proteome</keyword>
<proteinExistence type="predicted"/>
<gene>
    <name evidence="1" type="ORF">GCM10023318_45670</name>
</gene>
<protein>
    <submittedName>
        <fullName evidence="1">Uncharacterized protein</fullName>
    </submittedName>
</protein>
<organism evidence="1 2">
    <name type="scientific">Nocardia callitridis</name>
    <dbReference type="NCBI Taxonomy" id="648753"/>
    <lineage>
        <taxon>Bacteria</taxon>
        <taxon>Bacillati</taxon>
        <taxon>Actinomycetota</taxon>
        <taxon>Actinomycetes</taxon>
        <taxon>Mycobacteriales</taxon>
        <taxon>Nocardiaceae</taxon>
        <taxon>Nocardia</taxon>
    </lineage>
</organism>
<accession>A0ABP9KRZ0</accession>
<evidence type="ECO:0000313" key="1">
    <source>
        <dbReference type="EMBL" id="GAA5062266.1"/>
    </source>
</evidence>
<dbReference type="Proteomes" id="UP001500603">
    <property type="component" value="Unassembled WGS sequence"/>
</dbReference>
<name>A0ABP9KRZ0_9NOCA</name>